<evidence type="ECO:0000313" key="2">
    <source>
        <dbReference type="EnsemblMetazoa" id="tetur01g05100.1"/>
    </source>
</evidence>
<dbReference type="Proteomes" id="UP000015104">
    <property type="component" value="Unassembled WGS sequence"/>
</dbReference>
<accession>T1JR00</accession>
<evidence type="ECO:0000256" key="1">
    <source>
        <dbReference type="SAM" id="Phobius"/>
    </source>
</evidence>
<keyword evidence="3" id="KW-1185">Reference proteome</keyword>
<protein>
    <submittedName>
        <fullName evidence="2">Uncharacterized protein</fullName>
    </submittedName>
</protein>
<dbReference type="HOGENOM" id="CLU_2743276_0_0_1"/>
<dbReference type="EMBL" id="CAEY01000442">
    <property type="status" value="NOT_ANNOTATED_CDS"/>
    <property type="molecule type" value="Genomic_DNA"/>
</dbReference>
<keyword evidence="1" id="KW-0812">Transmembrane</keyword>
<keyword evidence="1" id="KW-1133">Transmembrane helix</keyword>
<name>T1JR00_TETUR</name>
<reference evidence="2" key="2">
    <citation type="submission" date="2015-06" db="UniProtKB">
        <authorList>
            <consortium name="EnsemblMetazoa"/>
        </authorList>
    </citation>
    <scope>IDENTIFICATION</scope>
</reference>
<proteinExistence type="predicted"/>
<sequence>MEMRFYHEKYQSFKDDIEKTEHFIEIIAAAAVATITTIWFHLAINTYRNLDKTTWAPWEIWNKERQLKFPI</sequence>
<organism evidence="2 3">
    <name type="scientific">Tetranychus urticae</name>
    <name type="common">Two-spotted spider mite</name>
    <dbReference type="NCBI Taxonomy" id="32264"/>
    <lineage>
        <taxon>Eukaryota</taxon>
        <taxon>Metazoa</taxon>
        <taxon>Ecdysozoa</taxon>
        <taxon>Arthropoda</taxon>
        <taxon>Chelicerata</taxon>
        <taxon>Arachnida</taxon>
        <taxon>Acari</taxon>
        <taxon>Acariformes</taxon>
        <taxon>Trombidiformes</taxon>
        <taxon>Prostigmata</taxon>
        <taxon>Eleutherengona</taxon>
        <taxon>Raphignathae</taxon>
        <taxon>Tetranychoidea</taxon>
        <taxon>Tetranychidae</taxon>
        <taxon>Tetranychus</taxon>
    </lineage>
</organism>
<reference evidence="3" key="1">
    <citation type="submission" date="2011-08" db="EMBL/GenBank/DDBJ databases">
        <authorList>
            <person name="Rombauts S."/>
        </authorList>
    </citation>
    <scope>NUCLEOTIDE SEQUENCE</scope>
    <source>
        <strain evidence="3">London</strain>
    </source>
</reference>
<feature type="transmembrane region" description="Helical" evidence="1">
    <location>
        <begin position="23"/>
        <end position="44"/>
    </location>
</feature>
<keyword evidence="1" id="KW-0472">Membrane</keyword>
<dbReference type="EnsemblMetazoa" id="tetur01g05100.1">
    <property type="protein sequence ID" value="tetur01g05100.1"/>
    <property type="gene ID" value="tetur01g05100"/>
</dbReference>
<dbReference type="AlphaFoldDB" id="T1JR00"/>
<evidence type="ECO:0000313" key="3">
    <source>
        <dbReference type="Proteomes" id="UP000015104"/>
    </source>
</evidence>